<evidence type="ECO:0000256" key="2">
    <source>
        <dbReference type="ARBA" id="ARBA00022555"/>
    </source>
</evidence>
<dbReference type="InterPro" id="IPR036621">
    <property type="entry name" value="Anticodon-bd_dom_sf"/>
</dbReference>
<evidence type="ECO:0000259" key="12">
    <source>
        <dbReference type="PROSITE" id="PS50862"/>
    </source>
</evidence>
<dbReference type="GO" id="GO:0046872">
    <property type="term" value="F:metal ion binding"/>
    <property type="evidence" value="ECO:0007669"/>
    <property type="project" value="UniProtKB-KW"/>
</dbReference>
<sequence>MVSNSDVIAYIAKKDEHEELIPRTKVKEYGNTDLQPVFFDDELGKRLFYSWVCRALELGVKRISKSYLLGGCSWTLNEIRLDIYTFNDSIDDRFIKNLLEETTRLLSQQLRVEKVGKNDLLQILKEKSEVLIYEVVKDNDSREFMIVKDDGNVSVCLDTCVEQSYNEAVLEYVNQSMVHWRGDEKSFLLTRLHIRAFPSKKAKNSQAELEREYSLRDHVILGRELDLFLTDPSVGAGLILWAPNGAIVRKLMEEFEYKLHLRHGYQPVVTPHLATSELFETSGHLSYYRENMYVFDHDGKTHVVKPMNCPFHILIFKRKKWSYKELPVRYFEFGTVYRYERAGTLHGLTRVRGLTQDDSHIFLRPDQIQEEIGRLLDLLRLMYSSYGINNYSFKLSLRDPNNQSKYIGSAELWEKAEKALEEALINHGIPFKKEYGEAAFYGPKIDIYLKDSLGREWQCGTIQLDFNLPERFNITYVDQDNKEKRVVIIHRAQIGSIERFLGILLEYYAGRLPLWLAPVQVALLPVDEHSEEQRSYALRMRDELINNGIRAEAMMEGRLQARVREARKIRIPLIVVIGEKELRTEEFEAQWIKYGVDEKGRYKPVEEKITVRGIRGLVEWIKEEVGRETHGIIK</sequence>
<evidence type="ECO:0000313" key="13">
    <source>
        <dbReference type="EMBL" id="HDS10246.1"/>
    </source>
</evidence>
<gene>
    <name evidence="11 13" type="primary">thrS</name>
    <name evidence="13" type="ORF">ENO04_01290</name>
</gene>
<dbReference type="PANTHER" id="PTHR11451">
    <property type="entry name" value="THREONINE-TRNA LIGASE"/>
    <property type="match status" value="1"/>
</dbReference>
<comment type="similarity">
    <text evidence="1 11">Belongs to the class-II aminoacyl-tRNA synthetase family.</text>
</comment>
<evidence type="ECO:0000256" key="5">
    <source>
        <dbReference type="ARBA" id="ARBA00022741"/>
    </source>
</evidence>
<keyword evidence="2 11" id="KW-0820">tRNA-binding</keyword>
<name>A0A7C1HW59_9CREN</name>
<dbReference type="AlphaFoldDB" id="A0A7C1HW59"/>
<keyword evidence="9 11" id="KW-0030">Aminoacyl-tRNA synthetase</keyword>
<dbReference type="SUPFAM" id="SSF55681">
    <property type="entry name" value="Class II aaRS and biotin synthetases"/>
    <property type="match status" value="1"/>
</dbReference>
<dbReference type="HAMAP" id="MF_00184">
    <property type="entry name" value="Thr_tRNA_synth"/>
    <property type="match status" value="1"/>
</dbReference>
<proteinExistence type="inferred from homology"/>
<reference evidence="13" key="1">
    <citation type="journal article" date="2020" name="mSystems">
        <title>Genome- and Community-Level Interaction Insights into Carbon Utilization and Element Cycling Functions of Hydrothermarchaeota in Hydrothermal Sediment.</title>
        <authorList>
            <person name="Zhou Z."/>
            <person name="Liu Y."/>
            <person name="Xu W."/>
            <person name="Pan J."/>
            <person name="Luo Z.H."/>
            <person name="Li M."/>
        </authorList>
    </citation>
    <scope>NUCLEOTIDE SEQUENCE [LARGE SCALE GENOMIC DNA]</scope>
    <source>
        <strain evidence="13">SpSt-123</strain>
    </source>
</reference>
<dbReference type="GO" id="GO:0004829">
    <property type="term" value="F:threonine-tRNA ligase activity"/>
    <property type="evidence" value="ECO:0007669"/>
    <property type="project" value="UniProtKB-UniRule"/>
</dbReference>
<evidence type="ECO:0000256" key="11">
    <source>
        <dbReference type="HAMAP-Rule" id="MF_00184"/>
    </source>
</evidence>
<dbReference type="InterPro" id="IPR002320">
    <property type="entry name" value="Thr-tRNA-ligase_IIa"/>
</dbReference>
<dbReference type="InterPro" id="IPR006195">
    <property type="entry name" value="aa-tRNA-synth_II"/>
</dbReference>
<comment type="caution">
    <text evidence="13">The sequence shown here is derived from an EMBL/GenBank/DDBJ whole genome shotgun (WGS) entry which is preliminary data.</text>
</comment>
<dbReference type="GO" id="GO:0005737">
    <property type="term" value="C:cytoplasm"/>
    <property type="evidence" value="ECO:0007669"/>
    <property type="project" value="UniProtKB-SubCell"/>
</dbReference>
<evidence type="ECO:0000256" key="9">
    <source>
        <dbReference type="ARBA" id="ARBA00023146"/>
    </source>
</evidence>
<dbReference type="InterPro" id="IPR004154">
    <property type="entry name" value="Anticodon-bd"/>
</dbReference>
<keyword evidence="4 11" id="KW-0479">Metal-binding</keyword>
<dbReference type="PANTHER" id="PTHR11451:SF44">
    <property type="entry name" value="THREONINE--TRNA LIGASE, CHLOROPLASTIC_MITOCHONDRIAL 2"/>
    <property type="match status" value="1"/>
</dbReference>
<keyword evidence="6 11" id="KW-0862">Zinc</keyword>
<dbReference type="PROSITE" id="PS50862">
    <property type="entry name" value="AA_TRNA_LIGASE_II"/>
    <property type="match status" value="1"/>
</dbReference>
<comment type="cofactor">
    <cofactor evidence="11">
        <name>Zn(2+)</name>
        <dbReference type="ChEBI" id="CHEBI:29105"/>
    </cofactor>
    <text evidence="11">Binds 1 zinc ion per subunit.</text>
</comment>
<dbReference type="EC" id="6.1.1.3" evidence="11"/>
<keyword evidence="7 11" id="KW-0067">ATP-binding</keyword>
<feature type="binding site" evidence="11">
    <location>
        <position position="309"/>
    </location>
    <ligand>
        <name>Zn(2+)</name>
        <dbReference type="ChEBI" id="CHEBI:29105"/>
        <note>catalytic</note>
    </ligand>
</feature>
<evidence type="ECO:0000256" key="8">
    <source>
        <dbReference type="ARBA" id="ARBA00022917"/>
    </source>
</evidence>
<dbReference type="Pfam" id="PF03129">
    <property type="entry name" value="HGTP_anticodon"/>
    <property type="match status" value="1"/>
</dbReference>
<feature type="binding site" evidence="11">
    <location>
        <position position="360"/>
    </location>
    <ligand>
        <name>Zn(2+)</name>
        <dbReference type="ChEBI" id="CHEBI:29105"/>
        <note>catalytic</note>
    </ligand>
</feature>
<dbReference type="GO" id="GO:0005524">
    <property type="term" value="F:ATP binding"/>
    <property type="evidence" value="ECO:0007669"/>
    <property type="project" value="UniProtKB-UniRule"/>
</dbReference>
<keyword evidence="8 11" id="KW-0648">Protein biosynthesis</keyword>
<comment type="catalytic activity">
    <reaction evidence="10 11">
        <text>tRNA(Thr) + L-threonine + ATP = L-threonyl-tRNA(Thr) + AMP + diphosphate + H(+)</text>
        <dbReference type="Rhea" id="RHEA:24624"/>
        <dbReference type="Rhea" id="RHEA-COMP:9670"/>
        <dbReference type="Rhea" id="RHEA-COMP:9704"/>
        <dbReference type="ChEBI" id="CHEBI:15378"/>
        <dbReference type="ChEBI" id="CHEBI:30616"/>
        <dbReference type="ChEBI" id="CHEBI:33019"/>
        <dbReference type="ChEBI" id="CHEBI:57926"/>
        <dbReference type="ChEBI" id="CHEBI:78442"/>
        <dbReference type="ChEBI" id="CHEBI:78534"/>
        <dbReference type="ChEBI" id="CHEBI:456215"/>
        <dbReference type="EC" id="6.1.1.3"/>
    </reaction>
</comment>
<comment type="subunit">
    <text evidence="11">Homodimer.</text>
</comment>
<keyword evidence="11" id="KW-0694">RNA-binding</keyword>
<dbReference type="GO" id="GO:0006435">
    <property type="term" value="P:threonyl-tRNA aminoacylation"/>
    <property type="evidence" value="ECO:0007669"/>
    <property type="project" value="UniProtKB-UniRule"/>
</dbReference>
<evidence type="ECO:0000256" key="6">
    <source>
        <dbReference type="ARBA" id="ARBA00022833"/>
    </source>
</evidence>
<dbReference type="Pfam" id="PF00587">
    <property type="entry name" value="tRNA-synt_2b"/>
    <property type="match status" value="1"/>
</dbReference>
<evidence type="ECO:0000256" key="3">
    <source>
        <dbReference type="ARBA" id="ARBA00022598"/>
    </source>
</evidence>
<keyword evidence="5 11" id="KW-0547">Nucleotide-binding</keyword>
<comment type="caution">
    <text evidence="11">Lacks conserved residue(s) required for the propagation of feature annotation.</text>
</comment>
<keyword evidence="11" id="KW-0963">Cytoplasm</keyword>
<dbReference type="CDD" id="cd00771">
    <property type="entry name" value="ThrRS_core"/>
    <property type="match status" value="1"/>
</dbReference>
<dbReference type="FunFam" id="3.30.930.10:FF:000002">
    <property type="entry name" value="Threonine--tRNA ligase"/>
    <property type="match status" value="1"/>
</dbReference>
<feature type="binding site" evidence="11">
    <location>
        <position position="490"/>
    </location>
    <ligand>
        <name>Zn(2+)</name>
        <dbReference type="ChEBI" id="CHEBI:29105"/>
        <note>catalytic</note>
    </ligand>
</feature>
<dbReference type="PRINTS" id="PR01047">
    <property type="entry name" value="TRNASYNTHTHR"/>
</dbReference>
<dbReference type="EMBL" id="DSDY01000044">
    <property type="protein sequence ID" value="HDS10246.1"/>
    <property type="molecule type" value="Genomic_DNA"/>
</dbReference>
<keyword evidence="3 11" id="KW-0436">Ligase</keyword>
<dbReference type="GO" id="GO:0000049">
    <property type="term" value="F:tRNA binding"/>
    <property type="evidence" value="ECO:0007669"/>
    <property type="project" value="UniProtKB-KW"/>
</dbReference>
<dbReference type="SUPFAM" id="SSF52954">
    <property type="entry name" value="Class II aaRS ABD-related"/>
    <property type="match status" value="1"/>
</dbReference>
<dbReference type="InterPro" id="IPR033728">
    <property type="entry name" value="ThrRS_core"/>
</dbReference>
<dbReference type="Gene3D" id="3.30.930.10">
    <property type="entry name" value="Bira Bifunctional Protein, Domain 2"/>
    <property type="match status" value="1"/>
</dbReference>
<evidence type="ECO:0000256" key="7">
    <source>
        <dbReference type="ARBA" id="ARBA00022840"/>
    </source>
</evidence>
<dbReference type="NCBIfam" id="TIGR00418">
    <property type="entry name" value="thrS"/>
    <property type="match status" value="1"/>
</dbReference>
<evidence type="ECO:0000256" key="4">
    <source>
        <dbReference type="ARBA" id="ARBA00022723"/>
    </source>
</evidence>
<evidence type="ECO:0000256" key="1">
    <source>
        <dbReference type="ARBA" id="ARBA00008226"/>
    </source>
</evidence>
<feature type="domain" description="Aminoacyl-transfer RNA synthetases class-II family profile" evidence="12">
    <location>
        <begin position="248"/>
        <end position="513"/>
    </location>
</feature>
<comment type="subcellular location">
    <subcellularLocation>
        <location evidence="11">Cytoplasm</location>
    </subcellularLocation>
</comment>
<protein>
    <recommendedName>
        <fullName evidence="11">Threonine--tRNA ligase</fullName>
        <ecNumber evidence="11">6.1.1.3</ecNumber>
    </recommendedName>
    <alternativeName>
        <fullName evidence="11">Threonyl-tRNA synthetase</fullName>
        <shortName evidence="11">ThrRS</shortName>
    </alternativeName>
</protein>
<organism evidence="13">
    <name type="scientific">Fervidicoccus fontis</name>
    <dbReference type="NCBI Taxonomy" id="683846"/>
    <lineage>
        <taxon>Archaea</taxon>
        <taxon>Thermoproteota</taxon>
        <taxon>Thermoprotei</taxon>
        <taxon>Fervidicoccales</taxon>
        <taxon>Fervidicoccaceae</taxon>
        <taxon>Fervidicoccus</taxon>
    </lineage>
</organism>
<evidence type="ECO:0000256" key="10">
    <source>
        <dbReference type="ARBA" id="ARBA00049515"/>
    </source>
</evidence>
<accession>A0A7C1HW59</accession>
<dbReference type="InterPro" id="IPR002314">
    <property type="entry name" value="aa-tRNA-synt_IIb"/>
</dbReference>
<dbReference type="InterPro" id="IPR045864">
    <property type="entry name" value="aa-tRNA-synth_II/BPL/LPL"/>
</dbReference>
<dbReference type="Gene3D" id="3.40.50.800">
    <property type="entry name" value="Anticodon-binding domain"/>
    <property type="match status" value="1"/>
</dbReference>